<feature type="domain" description="HTH tetR-type" evidence="5">
    <location>
        <begin position="4"/>
        <end position="64"/>
    </location>
</feature>
<dbReference type="InterPro" id="IPR001647">
    <property type="entry name" value="HTH_TetR"/>
</dbReference>
<accession>A0ABS7U9P3</accession>
<reference evidence="6 7" key="1">
    <citation type="submission" date="2021-09" db="EMBL/GenBank/DDBJ databases">
        <title>Whole genome sequence of Nocardioides sp. GBK3QG-3.</title>
        <authorList>
            <person name="Tuo L."/>
        </authorList>
    </citation>
    <scope>NUCLEOTIDE SEQUENCE [LARGE SCALE GENOMIC DNA]</scope>
    <source>
        <strain evidence="6 7">GBK3QG-3</strain>
    </source>
</reference>
<dbReference type="SUPFAM" id="SSF48498">
    <property type="entry name" value="Tetracyclin repressor-like, C-terminal domain"/>
    <property type="match status" value="1"/>
</dbReference>
<name>A0ABS7U9P3_9ACTN</name>
<gene>
    <name evidence="6" type="ORF">K8U61_05815</name>
</gene>
<dbReference type="PANTHER" id="PTHR47506:SF3">
    <property type="entry name" value="HTH-TYPE TRANSCRIPTIONAL REGULATOR LMRA"/>
    <property type="match status" value="1"/>
</dbReference>
<proteinExistence type="predicted"/>
<dbReference type="PANTHER" id="PTHR47506">
    <property type="entry name" value="TRANSCRIPTIONAL REGULATORY PROTEIN"/>
    <property type="match status" value="1"/>
</dbReference>
<evidence type="ECO:0000256" key="2">
    <source>
        <dbReference type="ARBA" id="ARBA00023125"/>
    </source>
</evidence>
<dbReference type="InterPro" id="IPR036271">
    <property type="entry name" value="Tet_transcr_reg_TetR-rel_C_sf"/>
</dbReference>
<comment type="caution">
    <text evidence="6">The sequence shown here is derived from an EMBL/GenBank/DDBJ whole genome shotgun (WGS) entry which is preliminary data.</text>
</comment>
<dbReference type="SUPFAM" id="SSF46689">
    <property type="entry name" value="Homeodomain-like"/>
    <property type="match status" value="1"/>
</dbReference>
<dbReference type="InterPro" id="IPR054156">
    <property type="entry name" value="YxaF_TetR_C"/>
</dbReference>
<evidence type="ECO:0000259" key="5">
    <source>
        <dbReference type="PROSITE" id="PS50977"/>
    </source>
</evidence>
<dbReference type="PROSITE" id="PS50977">
    <property type="entry name" value="HTH_TETR_2"/>
    <property type="match status" value="1"/>
</dbReference>
<dbReference type="RefSeq" id="WP_224122047.1">
    <property type="nucleotide sequence ID" value="NZ_JAIQZJ010000002.1"/>
</dbReference>
<dbReference type="Pfam" id="PF21993">
    <property type="entry name" value="TetR_C_13_2"/>
    <property type="match status" value="1"/>
</dbReference>
<keyword evidence="7" id="KW-1185">Reference proteome</keyword>
<keyword evidence="1" id="KW-0805">Transcription regulation</keyword>
<dbReference type="EMBL" id="JAIQZJ010000002">
    <property type="protein sequence ID" value="MBZ5737671.1"/>
    <property type="molecule type" value="Genomic_DNA"/>
</dbReference>
<dbReference type="Proteomes" id="UP000780875">
    <property type="component" value="Unassembled WGS sequence"/>
</dbReference>
<keyword evidence="3" id="KW-0804">Transcription</keyword>
<dbReference type="Gene3D" id="1.10.357.10">
    <property type="entry name" value="Tetracycline Repressor, domain 2"/>
    <property type="match status" value="1"/>
</dbReference>
<evidence type="ECO:0000256" key="4">
    <source>
        <dbReference type="PROSITE-ProRule" id="PRU00335"/>
    </source>
</evidence>
<dbReference type="Pfam" id="PF00440">
    <property type="entry name" value="TetR_N"/>
    <property type="match status" value="1"/>
</dbReference>
<feature type="DNA-binding region" description="H-T-H motif" evidence="4">
    <location>
        <begin position="27"/>
        <end position="46"/>
    </location>
</feature>
<organism evidence="6 7">
    <name type="scientific">Nocardioides mangrovi</name>
    <dbReference type="NCBI Taxonomy" id="2874580"/>
    <lineage>
        <taxon>Bacteria</taxon>
        <taxon>Bacillati</taxon>
        <taxon>Actinomycetota</taxon>
        <taxon>Actinomycetes</taxon>
        <taxon>Propionibacteriales</taxon>
        <taxon>Nocardioidaceae</taxon>
        <taxon>Nocardioides</taxon>
    </lineage>
</organism>
<protein>
    <submittedName>
        <fullName evidence="6">TetR/AcrR family transcriptional regulator</fullName>
    </submittedName>
</protein>
<dbReference type="InterPro" id="IPR009057">
    <property type="entry name" value="Homeodomain-like_sf"/>
</dbReference>
<keyword evidence="2 4" id="KW-0238">DNA-binding</keyword>
<evidence type="ECO:0000313" key="6">
    <source>
        <dbReference type="EMBL" id="MBZ5737671.1"/>
    </source>
</evidence>
<evidence type="ECO:0000256" key="3">
    <source>
        <dbReference type="ARBA" id="ARBA00023163"/>
    </source>
</evidence>
<evidence type="ECO:0000256" key="1">
    <source>
        <dbReference type="ARBA" id="ARBA00023015"/>
    </source>
</evidence>
<sequence length="186" mass="19341">MAKGEVRARMVTTAVRLLAEKGPTGASFGDVLEAAGAPRGSTYHHFPAGKREMYDAALDLASQRADAALEGVRGQPADVVVETFFGMWRSLLTHTELRAGCAVLAVAVAGDDAANVEHAGEIFAAWRGRLESLLVEGGLDVGRARTVAAVSISAAEGAVALARAEQSLDAFELVAAELVELARRAG</sequence>
<evidence type="ECO:0000313" key="7">
    <source>
        <dbReference type="Proteomes" id="UP000780875"/>
    </source>
</evidence>